<evidence type="ECO:0000256" key="1">
    <source>
        <dbReference type="ARBA" id="ARBA00010359"/>
    </source>
</evidence>
<evidence type="ECO:0000259" key="5">
    <source>
        <dbReference type="PROSITE" id="PS51925"/>
    </source>
</evidence>
<dbReference type="CDD" id="cd21156">
    <property type="entry name" value="PUA_eIF2d-like"/>
    <property type="match status" value="1"/>
</dbReference>
<dbReference type="EMBL" id="HE797011">
    <property type="protein sequence ID" value="CCM00967.1"/>
    <property type="molecule type" value="Genomic_DNA"/>
</dbReference>
<gene>
    <name evidence="6" type="ORF">FIBRA_03015</name>
</gene>
<dbReference type="PANTHER" id="PTHR12217">
    <property type="entry name" value="EUKARYOTIC TRANSLATION INITIATION FACTOR 2D"/>
    <property type="match status" value="1"/>
</dbReference>
<dbReference type="InterPro" id="IPR058886">
    <property type="entry name" value="SWIB_eIF2D"/>
</dbReference>
<feature type="compositionally biased region" description="Polar residues" evidence="3">
    <location>
        <begin position="201"/>
        <end position="215"/>
    </location>
</feature>
<dbReference type="SUPFAM" id="SSF47592">
    <property type="entry name" value="SWIB/MDM2 domain"/>
    <property type="match status" value="1"/>
</dbReference>
<dbReference type="Pfam" id="PF25304">
    <property type="entry name" value="WHD_eIF2D"/>
    <property type="match status" value="1"/>
</dbReference>
<accession>J4HVR4</accession>
<dbReference type="Pfam" id="PF01253">
    <property type="entry name" value="SUI1"/>
    <property type="match status" value="1"/>
</dbReference>
<dbReference type="HOGENOM" id="CLU_012487_1_1_1"/>
<dbReference type="STRING" id="599839.J4HVR4"/>
<feature type="domain" description="DM2" evidence="5">
    <location>
        <begin position="396"/>
        <end position="481"/>
    </location>
</feature>
<dbReference type="FunFam" id="3.30.780.10:FF:000008">
    <property type="entry name" value="eukaryotic translation initiation factor 2D"/>
    <property type="match status" value="1"/>
</dbReference>
<dbReference type="PROSITE" id="PS50890">
    <property type="entry name" value="PUA"/>
    <property type="match status" value="1"/>
</dbReference>
<dbReference type="SUPFAM" id="SSF88697">
    <property type="entry name" value="PUA domain-like"/>
    <property type="match status" value="1"/>
</dbReference>
<dbReference type="CDD" id="cd11608">
    <property type="entry name" value="eIF2D_C"/>
    <property type="match status" value="1"/>
</dbReference>
<dbReference type="Proteomes" id="UP000006352">
    <property type="component" value="Unassembled WGS sequence"/>
</dbReference>
<dbReference type="InterPro" id="IPR057429">
    <property type="entry name" value="WH_eIF2D"/>
</dbReference>
<evidence type="ECO:0008006" key="8">
    <source>
        <dbReference type="Google" id="ProtNLM"/>
    </source>
</evidence>
<evidence type="ECO:0000259" key="4">
    <source>
        <dbReference type="PROSITE" id="PS50296"/>
    </source>
</evidence>
<dbReference type="PROSITE" id="PS50296">
    <property type="entry name" value="SUI1"/>
    <property type="match status" value="1"/>
</dbReference>
<evidence type="ECO:0000313" key="7">
    <source>
        <dbReference type="Proteomes" id="UP000006352"/>
    </source>
</evidence>
<dbReference type="InterPro" id="IPR036877">
    <property type="entry name" value="SUI1_dom_sf"/>
</dbReference>
<dbReference type="Gene3D" id="3.10.400.20">
    <property type="match status" value="1"/>
</dbReference>
<dbReference type="Pfam" id="PF17832">
    <property type="entry name" value="Pre-PUA"/>
    <property type="match status" value="1"/>
</dbReference>
<dbReference type="AlphaFoldDB" id="J4HVR4"/>
<reference evidence="6 7" key="1">
    <citation type="journal article" date="2012" name="Appl. Environ. Microbiol.">
        <title>Short-read sequencing for genomic analysis of the brown rot fungus Fibroporia radiculosa.</title>
        <authorList>
            <person name="Tang J.D."/>
            <person name="Perkins A.D."/>
            <person name="Sonstegard T.S."/>
            <person name="Schroeder S.G."/>
            <person name="Burgess S.C."/>
            <person name="Diehl S.V."/>
        </authorList>
    </citation>
    <scope>NUCLEOTIDE SEQUENCE [LARGE SCALE GENOMIC DNA]</scope>
    <source>
        <strain evidence="6 7">TFFH 294</strain>
    </source>
</reference>
<dbReference type="InterPro" id="IPR003121">
    <property type="entry name" value="SWIB_MDM2_domain"/>
</dbReference>
<dbReference type="CDD" id="cd11610">
    <property type="entry name" value="eIF2D_N"/>
    <property type="match status" value="1"/>
</dbReference>
<dbReference type="InterPro" id="IPR015947">
    <property type="entry name" value="PUA-like_sf"/>
</dbReference>
<evidence type="ECO:0000313" key="6">
    <source>
        <dbReference type="EMBL" id="CCM00967.1"/>
    </source>
</evidence>
<dbReference type="InterPro" id="IPR001950">
    <property type="entry name" value="SUI1"/>
</dbReference>
<dbReference type="SUPFAM" id="SSF55159">
    <property type="entry name" value="eIF1-like"/>
    <property type="match status" value="1"/>
</dbReference>
<feature type="region of interest" description="Disordered" evidence="3">
    <location>
        <begin position="192"/>
        <end position="215"/>
    </location>
</feature>
<evidence type="ECO:0000256" key="3">
    <source>
        <dbReference type="SAM" id="MobiDB-lite"/>
    </source>
</evidence>
<dbReference type="InterPro" id="IPR039759">
    <property type="entry name" value="eIF2D_SUI1"/>
</dbReference>
<dbReference type="OrthoDB" id="199771at2759"/>
<dbReference type="Gene3D" id="3.30.780.10">
    <property type="entry name" value="SUI1-like domain"/>
    <property type="match status" value="1"/>
</dbReference>
<proteinExistence type="inferred from homology"/>
<dbReference type="PANTHER" id="PTHR12217:SF4">
    <property type="entry name" value="EUKARYOTIC TRANSLATION INITIATION FACTOR 2D"/>
    <property type="match status" value="1"/>
</dbReference>
<name>J4HVR4_9APHY</name>
<dbReference type="Pfam" id="PF26292">
    <property type="entry name" value="PUA_elF2D"/>
    <property type="match status" value="1"/>
</dbReference>
<organism evidence="6 7">
    <name type="scientific">Fibroporia radiculosa</name>
    <dbReference type="NCBI Taxonomy" id="599839"/>
    <lineage>
        <taxon>Eukaryota</taxon>
        <taxon>Fungi</taxon>
        <taxon>Dikarya</taxon>
        <taxon>Basidiomycota</taxon>
        <taxon>Agaricomycotina</taxon>
        <taxon>Agaricomycetes</taxon>
        <taxon>Polyporales</taxon>
        <taxon>Fibroporiaceae</taxon>
        <taxon>Fibroporia</taxon>
    </lineage>
</organism>
<dbReference type="InParanoid" id="J4HVR4"/>
<dbReference type="PROSITE" id="PS51925">
    <property type="entry name" value="SWIB_MDM2"/>
    <property type="match status" value="1"/>
</dbReference>
<feature type="domain" description="SUI1" evidence="4">
    <location>
        <begin position="505"/>
        <end position="578"/>
    </location>
</feature>
<dbReference type="InterPro" id="IPR039757">
    <property type="entry name" value="EIF2D"/>
</dbReference>
<dbReference type="GO" id="GO:0003743">
    <property type="term" value="F:translation initiation factor activity"/>
    <property type="evidence" value="ECO:0007669"/>
    <property type="project" value="InterPro"/>
</dbReference>
<dbReference type="GeneID" id="24095878"/>
<dbReference type="InterPro" id="IPR041366">
    <property type="entry name" value="Pre-PUA"/>
</dbReference>
<sequence length="594" mass="65634">MFKKPFADLKTIAPLRTSDRRKLKQRVLETFKILQPEEGDVLVPEGLHWQKFTTYADEPGIVYLSIEGDPLWFTIGKDSDELIPTVYTLWKRPNMLPLVSTPAAVIPKLVNGADLMIPGVVQYSTDLTEGQLVSITQYHGGKIGYPLAVGQMAVPGNTIAQAEQADVKGKAVYVLHAWKDALWEMGHRSRAEVPDPLPENPSMSVESSDTTTVANNGVSQETDTIVEQAVPTDSTAAALISAETDLPALTAEDVTNCLRSAVLQAIASTLASLPPSAFPMPASTFWSSYILPARPYHAPGTRGSTDASAVDVKRSTYKSVKAFLKAMAKEGLIKLKDSKGGDVLVTAVFPKHPAVAGHQLHRSVKDVETKQQRAEDRERKEKEAEEKRKGEIQVTELWKPFEKTLNWFVAADKETSELYTMSDIKTTLNEYVSAKNLINAQEQQYLNVSEDSALLDAVTDKNETDVEFLKREEVLTRIRNHMQSWYEIRVEGKDVVRKKGQLKAIQVVVKVRQGRKACTFVTGFEPFKLNADDLADDLRKLCASSTSVAPVPGKGSDMEVMIQGKQIKTVTDLLIGKGVPTKWIESSELKAKKK</sequence>
<keyword evidence="2" id="KW-0963">Cytoplasm</keyword>
<protein>
    <recommendedName>
        <fullName evidence="8">SUI1 domain-containing protein</fullName>
    </recommendedName>
</protein>
<dbReference type="NCBIfam" id="TIGR00451">
    <property type="entry name" value="unchar_dom_2"/>
    <property type="match status" value="1"/>
</dbReference>
<dbReference type="GO" id="GO:0001731">
    <property type="term" value="P:formation of translation preinitiation complex"/>
    <property type="evidence" value="ECO:0007669"/>
    <property type="project" value="InterPro"/>
</dbReference>
<evidence type="ECO:0000256" key="2">
    <source>
        <dbReference type="ARBA" id="ARBA00022490"/>
    </source>
</evidence>
<keyword evidence="7" id="KW-1185">Reference proteome</keyword>
<dbReference type="InterPro" id="IPR036885">
    <property type="entry name" value="SWIB_MDM2_dom_sf"/>
</dbReference>
<dbReference type="RefSeq" id="XP_012180250.1">
    <property type="nucleotide sequence ID" value="XM_012324860.1"/>
</dbReference>
<dbReference type="GO" id="GO:0003723">
    <property type="term" value="F:RNA binding"/>
    <property type="evidence" value="ECO:0007669"/>
    <property type="project" value="InterPro"/>
</dbReference>
<feature type="compositionally biased region" description="Basic and acidic residues" evidence="3">
    <location>
        <begin position="363"/>
        <end position="389"/>
    </location>
</feature>
<dbReference type="Pfam" id="PF26291">
    <property type="entry name" value="SWIB_eIF2D"/>
    <property type="match status" value="1"/>
</dbReference>
<feature type="region of interest" description="Disordered" evidence="3">
    <location>
        <begin position="359"/>
        <end position="389"/>
    </location>
</feature>
<dbReference type="GO" id="GO:0005737">
    <property type="term" value="C:cytoplasm"/>
    <property type="evidence" value="ECO:0007669"/>
    <property type="project" value="UniProtKB-SubCell"/>
</dbReference>
<dbReference type="InterPro" id="IPR048248">
    <property type="entry name" value="PUA_eIF2d-like"/>
</dbReference>
<dbReference type="InterPro" id="IPR048247">
    <property type="entry name" value="eIF2D_N"/>
</dbReference>
<comment type="similarity">
    <text evidence="1">Belongs to the eIF2D family.</text>
</comment>
<dbReference type="InterPro" id="IPR004521">
    <property type="entry name" value="Uncharacterised_CHP00451"/>
</dbReference>